<dbReference type="Pfam" id="PF00001">
    <property type="entry name" value="7tm_1"/>
    <property type="match status" value="1"/>
</dbReference>
<sequence>IEAGTAAAARHNLPALVFGVLLIVVIICGNLMVCLSVFVEKALKTTTNYFIVSLAVADLMLAVLVLPLFVYSEFQDGVWTLNTTICDALMTMDVMLCTASIFNLCAISIDRFIAVSIPLNYNRKHVDLRQVVLLSATWILALAVASPVIFGINNVPGRDPSECKLENDDYVLYSSVCSFFIPCPIMLLLYCGMFRGLRRWEEARKAKLKDSIQACRKLQEATATLPPLASLPPLLPPIIERDPADTLDEASTLQSPDLPPNSTENKDGPVPAVSFAEIKFNHDPRRRKRAKINSRERKAMKVLPVVVGAFLFCWTPFFVLHTMRARCQECHIPPALMSVVTWLGYVNSALNPIIYTVFNTEFRNFFKKILQCC</sequence>
<gene>
    <name evidence="14" type="primary">LOC116317509</name>
</gene>
<reference evidence="14" key="1">
    <citation type="submission" date="2025-08" db="UniProtKB">
        <authorList>
            <consortium name="Ensembl"/>
        </authorList>
    </citation>
    <scope>IDENTIFICATION</scope>
</reference>
<dbReference type="GO" id="GO:0043266">
    <property type="term" value="P:regulation of potassium ion transport"/>
    <property type="evidence" value="ECO:0007669"/>
    <property type="project" value="TreeGrafter"/>
</dbReference>
<dbReference type="FunFam" id="1.20.1070.10:FF:000066">
    <property type="entry name" value="Dopamine receptor D3"/>
    <property type="match status" value="1"/>
</dbReference>
<feature type="transmembrane region" description="Helical" evidence="12">
    <location>
        <begin position="131"/>
        <end position="150"/>
    </location>
</feature>
<dbReference type="PRINTS" id="PR00237">
    <property type="entry name" value="GPCRRHODOPSN"/>
</dbReference>
<feature type="transmembrane region" description="Helical" evidence="12">
    <location>
        <begin position="50"/>
        <end position="70"/>
    </location>
</feature>
<dbReference type="PANTHER" id="PTHR24248:SF143">
    <property type="entry name" value="D(4) DOPAMINE RECEPTOR"/>
    <property type="match status" value="1"/>
</dbReference>
<keyword evidence="3 10" id="KW-0812">Transmembrane</keyword>
<keyword evidence="7" id="KW-1015">Disulfide bond</keyword>
<dbReference type="GO" id="GO:0051967">
    <property type="term" value="P:negative regulation of synaptic transmission, glutamatergic"/>
    <property type="evidence" value="ECO:0007669"/>
    <property type="project" value="TreeGrafter"/>
</dbReference>
<proteinExistence type="inferred from homology"/>
<dbReference type="PRINTS" id="PR00569">
    <property type="entry name" value="DOPAMINED4R"/>
</dbReference>
<dbReference type="GO" id="GO:0045202">
    <property type="term" value="C:synapse"/>
    <property type="evidence" value="ECO:0007669"/>
    <property type="project" value="GOC"/>
</dbReference>
<accession>A0A668UQY0</accession>
<dbReference type="GO" id="GO:0051481">
    <property type="term" value="P:negative regulation of cytosolic calcium ion concentration"/>
    <property type="evidence" value="ECO:0007669"/>
    <property type="project" value="TreeGrafter"/>
</dbReference>
<name>A0A668UQY0_OREAU</name>
<feature type="transmembrane region" description="Helical" evidence="12">
    <location>
        <begin position="90"/>
        <end position="110"/>
    </location>
</feature>
<dbReference type="SMART" id="SM01381">
    <property type="entry name" value="7TM_GPCR_Srsx"/>
    <property type="match status" value="1"/>
</dbReference>
<keyword evidence="2" id="KW-1003">Cell membrane</keyword>
<dbReference type="GO" id="GO:0060158">
    <property type="term" value="P:phospholipase C-activating dopamine receptor signaling pathway"/>
    <property type="evidence" value="ECO:0007669"/>
    <property type="project" value="TreeGrafter"/>
</dbReference>
<dbReference type="InterPro" id="IPR002185">
    <property type="entry name" value="Dopamine_D4_rcpt"/>
</dbReference>
<keyword evidence="4 12" id="KW-1133">Transmembrane helix</keyword>
<dbReference type="PROSITE" id="PS00237">
    <property type="entry name" value="G_PROTEIN_RECEP_F1_1"/>
    <property type="match status" value="1"/>
</dbReference>
<feature type="region of interest" description="Disordered" evidence="11">
    <location>
        <begin position="249"/>
        <end position="269"/>
    </location>
</feature>
<reference evidence="14" key="2">
    <citation type="submission" date="2025-09" db="UniProtKB">
        <authorList>
            <consortium name="Ensembl"/>
        </authorList>
    </citation>
    <scope>IDENTIFICATION</scope>
</reference>
<dbReference type="InterPro" id="IPR000276">
    <property type="entry name" value="GPCR_Rhodpsn"/>
</dbReference>
<protein>
    <recommendedName>
        <fullName evidence="13">G-protein coupled receptors family 1 profile domain-containing protein</fullName>
    </recommendedName>
</protein>
<dbReference type="PRINTS" id="PR00242">
    <property type="entry name" value="DOPAMINER"/>
</dbReference>
<evidence type="ECO:0000256" key="4">
    <source>
        <dbReference type="ARBA" id="ARBA00022989"/>
    </source>
</evidence>
<feature type="domain" description="G-protein coupled receptors family 1 profile" evidence="13">
    <location>
        <begin position="29"/>
        <end position="355"/>
    </location>
</feature>
<feature type="transmembrane region" description="Helical" evidence="12">
    <location>
        <begin position="15"/>
        <end position="38"/>
    </location>
</feature>
<organism evidence="14 15">
    <name type="scientific">Oreochromis aureus</name>
    <name type="common">Israeli tilapia</name>
    <name type="synonym">Chromis aureus</name>
    <dbReference type="NCBI Taxonomy" id="47969"/>
    <lineage>
        <taxon>Eukaryota</taxon>
        <taxon>Metazoa</taxon>
        <taxon>Chordata</taxon>
        <taxon>Craniata</taxon>
        <taxon>Vertebrata</taxon>
        <taxon>Euteleostomi</taxon>
        <taxon>Actinopterygii</taxon>
        <taxon>Neopterygii</taxon>
        <taxon>Teleostei</taxon>
        <taxon>Neoteleostei</taxon>
        <taxon>Acanthomorphata</taxon>
        <taxon>Ovalentaria</taxon>
        <taxon>Cichlomorphae</taxon>
        <taxon>Cichliformes</taxon>
        <taxon>Cichlidae</taxon>
        <taxon>African cichlids</taxon>
        <taxon>Pseudocrenilabrinae</taxon>
        <taxon>Oreochromini</taxon>
        <taxon>Oreochromis</taxon>
    </lineage>
</organism>
<feature type="transmembrane region" description="Helical" evidence="12">
    <location>
        <begin position="170"/>
        <end position="190"/>
    </location>
</feature>
<feature type="compositionally biased region" description="Polar residues" evidence="11">
    <location>
        <begin position="249"/>
        <end position="263"/>
    </location>
</feature>
<dbReference type="GO" id="GO:0004930">
    <property type="term" value="F:G protein-coupled receptor activity"/>
    <property type="evidence" value="ECO:0007669"/>
    <property type="project" value="UniProtKB-KW"/>
</dbReference>
<dbReference type="Proteomes" id="UP000472276">
    <property type="component" value="Unassembled WGS sequence"/>
</dbReference>
<evidence type="ECO:0000256" key="3">
    <source>
        <dbReference type="ARBA" id="ARBA00022692"/>
    </source>
</evidence>
<evidence type="ECO:0000256" key="6">
    <source>
        <dbReference type="ARBA" id="ARBA00023136"/>
    </source>
</evidence>
<dbReference type="GO" id="GO:0071875">
    <property type="term" value="P:adrenergic receptor signaling pathway"/>
    <property type="evidence" value="ECO:0007669"/>
    <property type="project" value="UniProtKB-ARBA"/>
</dbReference>
<evidence type="ECO:0000256" key="8">
    <source>
        <dbReference type="ARBA" id="ARBA00023170"/>
    </source>
</evidence>
<evidence type="ECO:0000259" key="13">
    <source>
        <dbReference type="PROSITE" id="PS50262"/>
    </source>
</evidence>
<dbReference type="GO" id="GO:0005886">
    <property type="term" value="C:plasma membrane"/>
    <property type="evidence" value="ECO:0007669"/>
    <property type="project" value="UniProtKB-SubCell"/>
</dbReference>
<dbReference type="InterPro" id="IPR017452">
    <property type="entry name" value="GPCR_Rhodpsn_7TM"/>
</dbReference>
<dbReference type="InterPro" id="IPR000929">
    <property type="entry name" value="Dopamine_rcpt"/>
</dbReference>
<dbReference type="AlphaFoldDB" id="A0A668UQY0"/>
<dbReference type="Ensembl" id="ENSOABT00000043507.2">
    <property type="protein sequence ID" value="ENSOABP00000042370.1"/>
    <property type="gene ID" value="ENSOABG00000019124.2"/>
</dbReference>
<keyword evidence="9 10" id="KW-0807">Transducer</keyword>
<evidence type="ECO:0000256" key="7">
    <source>
        <dbReference type="ARBA" id="ARBA00023157"/>
    </source>
</evidence>
<dbReference type="PROSITE" id="PS50262">
    <property type="entry name" value="G_PROTEIN_RECEP_F1_2"/>
    <property type="match status" value="1"/>
</dbReference>
<evidence type="ECO:0000256" key="9">
    <source>
        <dbReference type="ARBA" id="ARBA00023224"/>
    </source>
</evidence>
<evidence type="ECO:0000256" key="5">
    <source>
        <dbReference type="ARBA" id="ARBA00023040"/>
    </source>
</evidence>
<comment type="similarity">
    <text evidence="10">Belongs to the G-protein coupled receptor 1 family.</text>
</comment>
<keyword evidence="15" id="KW-1185">Reference proteome</keyword>
<evidence type="ECO:0000256" key="10">
    <source>
        <dbReference type="RuleBase" id="RU000688"/>
    </source>
</evidence>
<feature type="transmembrane region" description="Helical" evidence="12">
    <location>
        <begin position="302"/>
        <end position="323"/>
    </location>
</feature>
<comment type="subcellular location">
    <subcellularLocation>
        <location evidence="1">Cell membrane</location>
        <topology evidence="1">Multi-pass membrane protein</topology>
    </subcellularLocation>
</comment>
<evidence type="ECO:0000256" key="11">
    <source>
        <dbReference type="SAM" id="MobiDB-lite"/>
    </source>
</evidence>
<evidence type="ECO:0000313" key="14">
    <source>
        <dbReference type="Ensembl" id="ENSOABP00000042370.1"/>
    </source>
</evidence>
<keyword evidence="6 12" id="KW-0472">Membrane</keyword>
<dbReference type="GO" id="GO:0001591">
    <property type="term" value="F:dopamine neurotransmitter receptor activity, coupled via Gi/Go"/>
    <property type="evidence" value="ECO:0007669"/>
    <property type="project" value="TreeGrafter"/>
</dbReference>
<dbReference type="GO" id="GO:0007195">
    <property type="term" value="P:adenylate cyclase-inhibiting dopamine receptor signaling pathway"/>
    <property type="evidence" value="ECO:0007669"/>
    <property type="project" value="InterPro"/>
</dbReference>
<dbReference type="Gene3D" id="1.20.1070.10">
    <property type="entry name" value="Rhodopsin 7-helix transmembrane proteins"/>
    <property type="match status" value="1"/>
</dbReference>
<dbReference type="SUPFAM" id="SSF81321">
    <property type="entry name" value="Family A G protein-coupled receptor-like"/>
    <property type="match status" value="1"/>
</dbReference>
<evidence type="ECO:0000313" key="15">
    <source>
        <dbReference type="Proteomes" id="UP000472276"/>
    </source>
</evidence>
<keyword evidence="5 10" id="KW-0297">G-protein coupled receptor</keyword>
<dbReference type="GO" id="GO:0014059">
    <property type="term" value="P:regulation of dopamine secretion"/>
    <property type="evidence" value="ECO:0007669"/>
    <property type="project" value="TreeGrafter"/>
</dbReference>
<evidence type="ECO:0000256" key="12">
    <source>
        <dbReference type="SAM" id="Phobius"/>
    </source>
</evidence>
<evidence type="ECO:0000256" key="2">
    <source>
        <dbReference type="ARBA" id="ARBA00022475"/>
    </source>
</evidence>
<evidence type="ECO:0000256" key="1">
    <source>
        <dbReference type="ARBA" id="ARBA00004651"/>
    </source>
</evidence>
<feature type="transmembrane region" description="Helical" evidence="12">
    <location>
        <begin position="335"/>
        <end position="358"/>
    </location>
</feature>
<dbReference type="PANTHER" id="PTHR24248">
    <property type="entry name" value="ADRENERGIC RECEPTOR-RELATED G-PROTEIN COUPLED RECEPTOR"/>
    <property type="match status" value="1"/>
</dbReference>
<keyword evidence="8 10" id="KW-0675">Receptor</keyword>
<dbReference type="CDD" id="cd15308">
    <property type="entry name" value="7tmA_D4_dopamine_R"/>
    <property type="match status" value="1"/>
</dbReference>